<organism evidence="1 2">
    <name type="scientific">Symbiodinium pilosum</name>
    <name type="common">Dinoflagellate</name>
    <dbReference type="NCBI Taxonomy" id="2952"/>
    <lineage>
        <taxon>Eukaryota</taxon>
        <taxon>Sar</taxon>
        <taxon>Alveolata</taxon>
        <taxon>Dinophyceae</taxon>
        <taxon>Suessiales</taxon>
        <taxon>Symbiodiniaceae</taxon>
        <taxon>Symbiodinium</taxon>
    </lineage>
</organism>
<dbReference type="Proteomes" id="UP000649617">
    <property type="component" value="Unassembled WGS sequence"/>
</dbReference>
<keyword evidence="2" id="KW-1185">Reference proteome</keyword>
<dbReference type="AlphaFoldDB" id="A0A812S363"/>
<accession>A0A812S363</accession>
<dbReference type="EMBL" id="CAJNIZ010022436">
    <property type="protein sequence ID" value="CAE7461745.1"/>
    <property type="molecule type" value="Genomic_DNA"/>
</dbReference>
<evidence type="ECO:0000313" key="2">
    <source>
        <dbReference type="Proteomes" id="UP000649617"/>
    </source>
</evidence>
<gene>
    <name evidence="1" type="ORF">SPIL2461_LOCUS11542</name>
</gene>
<comment type="caution">
    <text evidence="1">The sequence shown here is derived from an EMBL/GenBank/DDBJ whole genome shotgun (WGS) entry which is preliminary data.</text>
</comment>
<sequence length="141" mass="17212">MDLAWDRGCCTSISHNGLGWQSDVCLRWLEWRDRYELQRSMDISHNDIYHHHDRDVDIQHDLLNFLHVDVIIFHHKCLNLINLFIIDPQHIHHIHHILNNCHINIIKYLRVIICHNDSFPNNLLDQDNFCYCQLYQYFDYH</sequence>
<protein>
    <submittedName>
        <fullName evidence="1">Uncharacterized protein</fullName>
    </submittedName>
</protein>
<reference evidence="1" key="1">
    <citation type="submission" date="2021-02" db="EMBL/GenBank/DDBJ databases">
        <authorList>
            <person name="Dougan E. K."/>
            <person name="Rhodes N."/>
            <person name="Thang M."/>
            <person name="Chan C."/>
        </authorList>
    </citation>
    <scope>NUCLEOTIDE SEQUENCE</scope>
</reference>
<name>A0A812S363_SYMPI</name>
<proteinExistence type="predicted"/>
<evidence type="ECO:0000313" key="1">
    <source>
        <dbReference type="EMBL" id="CAE7461745.1"/>
    </source>
</evidence>